<protein>
    <submittedName>
        <fullName evidence="2">ParE-like toxin of type II ParDE toxin-antitoxin system</fullName>
    </submittedName>
</protein>
<comment type="caution">
    <text evidence="2">The sequence shown here is derived from an EMBL/GenBank/DDBJ whole genome shotgun (WGS) entry which is preliminary data.</text>
</comment>
<evidence type="ECO:0000313" key="3">
    <source>
        <dbReference type="Proteomes" id="UP000294546"/>
    </source>
</evidence>
<reference evidence="2 3" key="1">
    <citation type="submission" date="2019-03" db="EMBL/GenBank/DDBJ databases">
        <title>Genomic Encyclopedia of Archaeal and Bacterial Type Strains, Phase II (KMG-II): from individual species to whole genera.</title>
        <authorList>
            <person name="Goeker M."/>
        </authorList>
    </citation>
    <scope>NUCLEOTIDE SEQUENCE [LARGE SCALE GENOMIC DNA]</scope>
    <source>
        <strain evidence="2 3">DSM 27697</strain>
    </source>
</reference>
<evidence type="ECO:0000256" key="1">
    <source>
        <dbReference type="ARBA" id="ARBA00022649"/>
    </source>
</evidence>
<dbReference type="AlphaFoldDB" id="A0A4R1GKY0"/>
<dbReference type="InterPro" id="IPR007712">
    <property type="entry name" value="RelE/ParE_toxin"/>
</dbReference>
<proteinExistence type="predicted"/>
<dbReference type="EMBL" id="SMFU01000007">
    <property type="protein sequence ID" value="TCK09127.1"/>
    <property type="molecule type" value="Genomic_DNA"/>
</dbReference>
<dbReference type="InterPro" id="IPR035093">
    <property type="entry name" value="RelE/ParE_toxin_dom_sf"/>
</dbReference>
<name>A0A4R1GKY0_9GAMM</name>
<evidence type="ECO:0000313" key="2">
    <source>
        <dbReference type="EMBL" id="TCK09127.1"/>
    </source>
</evidence>
<sequence length="114" mass="13052">MSENYLVVATPVFKLTLNKLRAFLKRKHGDTLAARTCDSIKQRLADLSSNPYLAPVSDRLSALGFTDYRQFQIDDHNLVFYRVDAQARKVILVIAMDSRQSIEQLLFDTIISME</sequence>
<keyword evidence="3" id="KW-1185">Reference proteome</keyword>
<accession>A0A4R1GKY0</accession>
<dbReference type="RefSeq" id="WP_132288942.1">
    <property type="nucleotide sequence ID" value="NZ_SMFU01000007.1"/>
</dbReference>
<keyword evidence="1" id="KW-1277">Toxin-antitoxin system</keyword>
<organism evidence="2 3">
    <name type="scientific">Marinobacterium mangrovicola</name>
    <dbReference type="NCBI Taxonomy" id="1476959"/>
    <lineage>
        <taxon>Bacteria</taxon>
        <taxon>Pseudomonadati</taxon>
        <taxon>Pseudomonadota</taxon>
        <taxon>Gammaproteobacteria</taxon>
        <taxon>Oceanospirillales</taxon>
        <taxon>Oceanospirillaceae</taxon>
        <taxon>Marinobacterium</taxon>
    </lineage>
</organism>
<dbReference type="OrthoDB" id="6105459at2"/>
<dbReference type="Proteomes" id="UP000294546">
    <property type="component" value="Unassembled WGS sequence"/>
</dbReference>
<dbReference type="Pfam" id="PF05016">
    <property type="entry name" value="ParE_toxin"/>
    <property type="match status" value="1"/>
</dbReference>
<gene>
    <name evidence="2" type="ORF">CLV83_1230</name>
</gene>
<dbReference type="Gene3D" id="3.30.2310.20">
    <property type="entry name" value="RelE-like"/>
    <property type="match status" value="1"/>
</dbReference>